<gene>
    <name evidence="1" type="ORF">TRIUR3_30256</name>
</gene>
<evidence type="ECO:0000313" key="1">
    <source>
        <dbReference type="EMBL" id="EMS67086.1"/>
    </source>
</evidence>
<reference evidence="1" key="1">
    <citation type="journal article" date="2013" name="Nature">
        <title>Draft genome of the wheat A-genome progenitor Triticum urartu.</title>
        <authorList>
            <person name="Ling H.Q."/>
            <person name="Zhao S."/>
            <person name="Liu D."/>
            <person name="Wang J."/>
            <person name="Sun H."/>
            <person name="Zhang C."/>
            <person name="Fan H."/>
            <person name="Li D."/>
            <person name="Dong L."/>
            <person name="Tao Y."/>
            <person name="Gao C."/>
            <person name="Wu H."/>
            <person name="Li Y."/>
            <person name="Cui Y."/>
            <person name="Guo X."/>
            <person name="Zheng S."/>
            <person name="Wang B."/>
            <person name="Yu K."/>
            <person name="Liang Q."/>
            <person name="Yang W."/>
            <person name="Lou X."/>
            <person name="Chen J."/>
            <person name="Feng M."/>
            <person name="Jian J."/>
            <person name="Zhang X."/>
            <person name="Luo G."/>
            <person name="Jiang Y."/>
            <person name="Liu J."/>
            <person name="Wang Z."/>
            <person name="Sha Y."/>
            <person name="Zhang B."/>
            <person name="Wu H."/>
            <person name="Tang D."/>
            <person name="Shen Q."/>
            <person name="Xue P."/>
            <person name="Zou S."/>
            <person name="Wang X."/>
            <person name="Liu X."/>
            <person name="Wang F."/>
            <person name="Yang Y."/>
            <person name="An X."/>
            <person name="Dong Z."/>
            <person name="Zhang K."/>
            <person name="Zhang X."/>
            <person name="Luo M.C."/>
            <person name="Dvorak J."/>
            <person name="Tong Y."/>
            <person name="Wang J."/>
            <person name="Yang H."/>
            <person name="Li Z."/>
            <person name="Wang D."/>
            <person name="Zhang A."/>
            <person name="Wang J."/>
        </authorList>
    </citation>
    <scope>NUCLEOTIDE SEQUENCE</scope>
</reference>
<proteinExistence type="predicted"/>
<accession>M8A508</accession>
<protein>
    <submittedName>
        <fullName evidence="1">Uncharacterized protein</fullName>
    </submittedName>
</protein>
<name>M8A508_TRIUA</name>
<dbReference type="EMBL" id="KD023704">
    <property type="protein sequence ID" value="EMS67086.1"/>
    <property type="molecule type" value="Genomic_DNA"/>
</dbReference>
<organism evidence="1">
    <name type="scientific">Triticum urartu</name>
    <name type="common">Red wild einkorn</name>
    <name type="synonym">Crithodium urartu</name>
    <dbReference type="NCBI Taxonomy" id="4572"/>
    <lineage>
        <taxon>Eukaryota</taxon>
        <taxon>Viridiplantae</taxon>
        <taxon>Streptophyta</taxon>
        <taxon>Embryophyta</taxon>
        <taxon>Tracheophyta</taxon>
        <taxon>Spermatophyta</taxon>
        <taxon>Magnoliopsida</taxon>
        <taxon>Liliopsida</taxon>
        <taxon>Poales</taxon>
        <taxon>Poaceae</taxon>
        <taxon>BOP clade</taxon>
        <taxon>Pooideae</taxon>
        <taxon>Triticodae</taxon>
        <taxon>Triticeae</taxon>
        <taxon>Triticinae</taxon>
        <taxon>Triticum</taxon>
    </lineage>
</organism>
<dbReference type="AlphaFoldDB" id="M8A508"/>
<sequence length="73" mass="8384">MGRCSGDNFGRCVLNWAAPLLWSGSWQVTMNLENEASYKSVVMTSSLVVLANRFTNYVRFEVYWSRPTFIVPE</sequence>